<keyword evidence="3" id="KW-1185">Reference proteome</keyword>
<accession>A0ABY3SER4</accession>
<dbReference type="Proteomes" id="UP001649230">
    <property type="component" value="Chromosome"/>
</dbReference>
<gene>
    <name evidence="2" type="ORF">L0M14_21655</name>
</gene>
<evidence type="ECO:0000313" key="3">
    <source>
        <dbReference type="Proteomes" id="UP001649230"/>
    </source>
</evidence>
<evidence type="ECO:0000256" key="1">
    <source>
        <dbReference type="SAM" id="Phobius"/>
    </source>
</evidence>
<evidence type="ECO:0008006" key="4">
    <source>
        <dbReference type="Google" id="ProtNLM"/>
    </source>
</evidence>
<evidence type="ECO:0000313" key="2">
    <source>
        <dbReference type="EMBL" id="UJF32297.1"/>
    </source>
</evidence>
<keyword evidence="1" id="KW-0472">Membrane</keyword>
<reference evidence="2 3" key="1">
    <citation type="journal article" date="2024" name="Int. J. Syst. Evol. Microbiol.">
        <title>Paenibacillus hexagrammi sp. nov., a novel bacterium isolated from the gut content of Hexagrammos agrammus.</title>
        <authorList>
            <person name="Jung H.K."/>
            <person name="Kim D.G."/>
            <person name="Zin H."/>
            <person name="Park J."/>
            <person name="Jung H."/>
            <person name="Kim Y.O."/>
            <person name="Kong H.J."/>
            <person name="Kim J.W."/>
            <person name="Kim Y.S."/>
        </authorList>
    </citation>
    <scope>NUCLEOTIDE SEQUENCE [LARGE SCALE GENOMIC DNA]</scope>
    <source>
        <strain evidence="2 3">YPD9-1</strain>
    </source>
</reference>
<keyword evidence="1" id="KW-0812">Transmembrane</keyword>
<feature type="transmembrane region" description="Helical" evidence="1">
    <location>
        <begin position="12"/>
        <end position="29"/>
    </location>
</feature>
<organism evidence="2 3">
    <name type="scientific">Paenibacillus hexagrammi</name>
    <dbReference type="NCBI Taxonomy" id="2908839"/>
    <lineage>
        <taxon>Bacteria</taxon>
        <taxon>Bacillati</taxon>
        <taxon>Bacillota</taxon>
        <taxon>Bacilli</taxon>
        <taxon>Bacillales</taxon>
        <taxon>Paenibacillaceae</taxon>
        <taxon>Paenibacillus</taxon>
    </lineage>
</organism>
<keyword evidence="1" id="KW-1133">Transmembrane helix</keyword>
<sequence length="144" mass="15644">MEQWVSFAQDRWYLLVAAIIALFIIMGIVKTIMKWILIVVIVGAVVVYGANYKDKLQTIGASVISQVGDEIKEKAVTTLKDEAKDAKFKANPDGSFVITTKSLQIEGKAGSEEVKVTFMGKTFTMNANAAVNAIVEQAKKNAAS</sequence>
<feature type="transmembrane region" description="Helical" evidence="1">
    <location>
        <begin position="35"/>
        <end position="52"/>
    </location>
</feature>
<name>A0ABY3SER4_9BACL</name>
<dbReference type="EMBL" id="CP090978">
    <property type="protein sequence ID" value="UJF32297.1"/>
    <property type="molecule type" value="Genomic_DNA"/>
</dbReference>
<proteinExistence type="predicted"/>
<dbReference type="RefSeq" id="WP_235118641.1">
    <property type="nucleotide sequence ID" value="NZ_CP090978.1"/>
</dbReference>
<protein>
    <recommendedName>
        <fullName evidence="4">ATPase</fullName>
    </recommendedName>
</protein>